<name>A0ACC0DJB1_9PEZI</name>
<organism evidence="1 2">
    <name type="scientific">Hypoxylon rubiginosum</name>
    <dbReference type="NCBI Taxonomy" id="110542"/>
    <lineage>
        <taxon>Eukaryota</taxon>
        <taxon>Fungi</taxon>
        <taxon>Dikarya</taxon>
        <taxon>Ascomycota</taxon>
        <taxon>Pezizomycotina</taxon>
        <taxon>Sordariomycetes</taxon>
        <taxon>Xylariomycetidae</taxon>
        <taxon>Xylariales</taxon>
        <taxon>Hypoxylaceae</taxon>
        <taxon>Hypoxylon</taxon>
    </lineage>
</organism>
<evidence type="ECO:0000313" key="1">
    <source>
        <dbReference type="EMBL" id="KAI6092275.1"/>
    </source>
</evidence>
<keyword evidence="2" id="KW-1185">Reference proteome</keyword>
<dbReference type="EMBL" id="MU394284">
    <property type="protein sequence ID" value="KAI6092275.1"/>
    <property type="molecule type" value="Genomic_DNA"/>
</dbReference>
<evidence type="ECO:0000313" key="2">
    <source>
        <dbReference type="Proteomes" id="UP001497680"/>
    </source>
</evidence>
<protein>
    <submittedName>
        <fullName evidence="1">Uncharacterized protein</fullName>
    </submittedName>
</protein>
<proteinExistence type="predicted"/>
<accession>A0ACC0DJB1</accession>
<comment type="caution">
    <text evidence="1">The sequence shown here is derived from an EMBL/GenBank/DDBJ whole genome shotgun (WGS) entry which is preliminary data.</text>
</comment>
<dbReference type="Proteomes" id="UP001497680">
    <property type="component" value="Unassembled WGS sequence"/>
</dbReference>
<gene>
    <name evidence="1" type="ORF">F4821DRAFT_225262</name>
</gene>
<sequence length="159" mass="17166">MRVTPILATLASANIASAMLMRIAAGKVSWSWTVTGWSAGCAETCHYDFNVTGIGNSTDKPPSPSFKAYCSGEGEGADFKACTQLEESETRLAVKAKLLPNNNSTNGSSHQPQIQVSLQYIDLKTESTWWNFTGQAEASYNQLALMNFTITPDTIYGVA</sequence>
<reference evidence="1 2" key="1">
    <citation type="journal article" date="2022" name="New Phytol.">
        <title>Ecological generalism drives hyperdiversity of secondary metabolite gene clusters in xylarialean endophytes.</title>
        <authorList>
            <person name="Franco M.E.E."/>
            <person name="Wisecaver J.H."/>
            <person name="Arnold A.E."/>
            <person name="Ju Y.M."/>
            <person name="Slot J.C."/>
            <person name="Ahrendt S."/>
            <person name="Moore L.P."/>
            <person name="Eastman K.E."/>
            <person name="Scott K."/>
            <person name="Konkel Z."/>
            <person name="Mondo S.J."/>
            <person name="Kuo A."/>
            <person name="Hayes R.D."/>
            <person name="Haridas S."/>
            <person name="Andreopoulos B."/>
            <person name="Riley R."/>
            <person name="LaButti K."/>
            <person name="Pangilinan J."/>
            <person name="Lipzen A."/>
            <person name="Amirebrahimi M."/>
            <person name="Yan J."/>
            <person name="Adam C."/>
            <person name="Keymanesh K."/>
            <person name="Ng V."/>
            <person name="Louie K."/>
            <person name="Northen T."/>
            <person name="Drula E."/>
            <person name="Henrissat B."/>
            <person name="Hsieh H.M."/>
            <person name="Youens-Clark K."/>
            <person name="Lutzoni F."/>
            <person name="Miadlikowska J."/>
            <person name="Eastwood D.C."/>
            <person name="Hamelin R.C."/>
            <person name="Grigoriev I.V."/>
            <person name="U'Ren J.M."/>
        </authorList>
    </citation>
    <scope>NUCLEOTIDE SEQUENCE [LARGE SCALE GENOMIC DNA]</scope>
    <source>
        <strain evidence="1 2">ER1909</strain>
    </source>
</reference>